<evidence type="ECO:0000313" key="8">
    <source>
        <dbReference type="Proteomes" id="UP000662783"/>
    </source>
</evidence>
<dbReference type="Pfam" id="PF01699">
    <property type="entry name" value="Na_Ca_ex"/>
    <property type="match status" value="2"/>
</dbReference>
<feature type="transmembrane region" description="Helical" evidence="5">
    <location>
        <begin position="131"/>
        <end position="150"/>
    </location>
</feature>
<feature type="transmembrane region" description="Helical" evidence="5">
    <location>
        <begin position="230"/>
        <end position="253"/>
    </location>
</feature>
<dbReference type="EMBL" id="CP070608">
    <property type="protein sequence ID" value="QSE96872.1"/>
    <property type="molecule type" value="Genomic_DNA"/>
</dbReference>
<dbReference type="PANTHER" id="PTHR10846">
    <property type="entry name" value="SODIUM/POTASSIUM/CALCIUM EXCHANGER"/>
    <property type="match status" value="1"/>
</dbReference>
<proteinExistence type="predicted"/>
<protein>
    <submittedName>
        <fullName evidence="7">Calcium/sodium antiporter</fullName>
    </submittedName>
</protein>
<dbReference type="Gene3D" id="1.20.1420.30">
    <property type="entry name" value="NCX, central ion-binding region"/>
    <property type="match status" value="2"/>
</dbReference>
<dbReference type="PANTHER" id="PTHR10846:SF8">
    <property type="entry name" value="INNER MEMBRANE PROTEIN YRBG"/>
    <property type="match status" value="1"/>
</dbReference>
<dbReference type="GO" id="GO:0006874">
    <property type="term" value="P:intracellular calcium ion homeostasis"/>
    <property type="evidence" value="ECO:0007669"/>
    <property type="project" value="TreeGrafter"/>
</dbReference>
<dbReference type="InterPro" id="IPR044880">
    <property type="entry name" value="NCX_ion-bd_dom_sf"/>
</dbReference>
<keyword evidence="2 5" id="KW-0812">Transmembrane</keyword>
<reference evidence="7" key="1">
    <citation type="submission" date="2021-02" db="EMBL/GenBank/DDBJ databases">
        <title>Fulvivirga sp. S481 isolated from sea water.</title>
        <authorList>
            <person name="Bae S.S."/>
            <person name="Baek K."/>
        </authorList>
    </citation>
    <scope>NUCLEOTIDE SEQUENCE</scope>
    <source>
        <strain evidence="7">S481</strain>
    </source>
</reference>
<feature type="domain" description="Sodium/calcium exchanger membrane region" evidence="6">
    <location>
        <begin position="195"/>
        <end position="342"/>
    </location>
</feature>
<evidence type="ECO:0000256" key="2">
    <source>
        <dbReference type="ARBA" id="ARBA00022692"/>
    </source>
</evidence>
<organism evidence="7 8">
    <name type="scientific">Fulvivirga lutea</name>
    <dbReference type="NCBI Taxonomy" id="2810512"/>
    <lineage>
        <taxon>Bacteria</taxon>
        <taxon>Pseudomonadati</taxon>
        <taxon>Bacteroidota</taxon>
        <taxon>Cytophagia</taxon>
        <taxon>Cytophagales</taxon>
        <taxon>Fulvivirgaceae</taxon>
        <taxon>Fulvivirga</taxon>
    </lineage>
</organism>
<dbReference type="RefSeq" id="WP_205721386.1">
    <property type="nucleotide sequence ID" value="NZ_CP070608.1"/>
</dbReference>
<evidence type="ECO:0000256" key="5">
    <source>
        <dbReference type="SAM" id="Phobius"/>
    </source>
</evidence>
<dbReference type="KEGG" id="fuv:JR347_14920"/>
<feature type="domain" description="Sodium/calcium exchanger membrane region" evidence="6">
    <location>
        <begin position="8"/>
        <end position="149"/>
    </location>
</feature>
<accession>A0A974WGV1</accession>
<sequence>MILVGYIIALITSFYLLARISDVYFVNSLDKIAEKLNLSHEMAGATLMAIGSSAPELFVAIISFVRVGNHEAIGVGTIVGSALFNILVIIGASAMVRSAKLVWQPVMRDLIFYLIAVILLFIVMYSGEVSAIEGFILVGTYGLYLLAVVYGRKIFKFKDGDTMDEDEPEEELKGWRLIFKPLHIILENIFPSSKHYWLTFFFSIGSIAILCWVLVESAIGLSHILNIPEVIIALTVLAIGTSIPDMMSSVIVAKQGRGGMAVSNAIGSNIFDILIGLGLPWFIIILFTNKQIDTSTNDLIESVILLIISVVFIFVVLLIGKWKINRKTGMFLIALYVIYLVREIYFVYN</sequence>
<dbReference type="NCBIfam" id="TIGR00367">
    <property type="entry name" value="calcium/sodium antiporter"/>
    <property type="match status" value="1"/>
</dbReference>
<dbReference type="GO" id="GO:0008273">
    <property type="term" value="F:calcium, potassium:sodium antiporter activity"/>
    <property type="evidence" value="ECO:0007669"/>
    <property type="project" value="TreeGrafter"/>
</dbReference>
<feature type="transmembrane region" description="Helical" evidence="5">
    <location>
        <begin position="265"/>
        <end position="287"/>
    </location>
</feature>
<comment type="subcellular location">
    <subcellularLocation>
        <location evidence="1">Membrane</location>
        <topology evidence="1">Multi-pass membrane protein</topology>
    </subcellularLocation>
</comment>
<dbReference type="Proteomes" id="UP000662783">
    <property type="component" value="Chromosome"/>
</dbReference>
<dbReference type="GO" id="GO:0005886">
    <property type="term" value="C:plasma membrane"/>
    <property type="evidence" value="ECO:0007669"/>
    <property type="project" value="TreeGrafter"/>
</dbReference>
<dbReference type="GO" id="GO:0005262">
    <property type="term" value="F:calcium channel activity"/>
    <property type="evidence" value="ECO:0007669"/>
    <property type="project" value="TreeGrafter"/>
</dbReference>
<dbReference type="AlphaFoldDB" id="A0A974WGV1"/>
<name>A0A974WGV1_9BACT</name>
<evidence type="ECO:0000256" key="3">
    <source>
        <dbReference type="ARBA" id="ARBA00022989"/>
    </source>
</evidence>
<evidence type="ECO:0000256" key="4">
    <source>
        <dbReference type="ARBA" id="ARBA00023136"/>
    </source>
</evidence>
<keyword evidence="3 5" id="KW-1133">Transmembrane helix</keyword>
<dbReference type="InterPro" id="IPR004837">
    <property type="entry name" value="NaCa_Exmemb"/>
</dbReference>
<feature type="transmembrane region" description="Helical" evidence="5">
    <location>
        <begin position="73"/>
        <end position="94"/>
    </location>
</feature>
<gene>
    <name evidence="7" type="ORF">JR347_14920</name>
</gene>
<feature type="transmembrane region" description="Helical" evidence="5">
    <location>
        <begin position="331"/>
        <end position="348"/>
    </location>
</feature>
<evidence type="ECO:0000313" key="7">
    <source>
        <dbReference type="EMBL" id="QSE96872.1"/>
    </source>
</evidence>
<keyword evidence="4 5" id="KW-0472">Membrane</keyword>
<evidence type="ECO:0000256" key="1">
    <source>
        <dbReference type="ARBA" id="ARBA00004141"/>
    </source>
</evidence>
<dbReference type="InterPro" id="IPR004481">
    <property type="entry name" value="K/Na/Ca-exchanger"/>
</dbReference>
<feature type="transmembrane region" description="Helical" evidence="5">
    <location>
        <begin position="299"/>
        <end position="319"/>
    </location>
</feature>
<evidence type="ECO:0000259" key="6">
    <source>
        <dbReference type="Pfam" id="PF01699"/>
    </source>
</evidence>
<feature type="transmembrane region" description="Helical" evidence="5">
    <location>
        <begin position="196"/>
        <end position="215"/>
    </location>
</feature>
<feature type="transmembrane region" description="Helical" evidence="5">
    <location>
        <begin position="6"/>
        <end position="26"/>
    </location>
</feature>
<keyword evidence="8" id="KW-1185">Reference proteome</keyword>
<feature type="transmembrane region" description="Helical" evidence="5">
    <location>
        <begin position="106"/>
        <end position="125"/>
    </location>
</feature>
<feature type="transmembrane region" description="Helical" evidence="5">
    <location>
        <begin position="47"/>
        <end position="67"/>
    </location>
</feature>